<feature type="transmembrane region" description="Helical" evidence="6">
    <location>
        <begin position="256"/>
        <end position="276"/>
    </location>
</feature>
<dbReference type="EMBL" id="JBIMSP010000017">
    <property type="protein sequence ID" value="MFH5242730.1"/>
    <property type="molecule type" value="Genomic_DNA"/>
</dbReference>
<feature type="domain" description="EamA" evidence="7">
    <location>
        <begin position="157"/>
        <end position="298"/>
    </location>
</feature>
<evidence type="ECO:0000259" key="7">
    <source>
        <dbReference type="Pfam" id="PF00892"/>
    </source>
</evidence>
<dbReference type="RefSeq" id="WP_395114449.1">
    <property type="nucleotide sequence ID" value="NZ_JBIMSN010000034.1"/>
</dbReference>
<dbReference type="InterPro" id="IPR037185">
    <property type="entry name" value="EmrE-like"/>
</dbReference>
<evidence type="ECO:0000313" key="9">
    <source>
        <dbReference type="EMBL" id="MFH5228695.1"/>
    </source>
</evidence>
<gene>
    <name evidence="10" type="ORF">ACHIPV_12665</name>
    <name evidence="8" type="ORF">ACHIPZ_11905</name>
    <name evidence="9" type="ORF">ACHIRB_08935</name>
</gene>
<feature type="transmembrane region" description="Helical" evidence="6">
    <location>
        <begin position="129"/>
        <end position="149"/>
    </location>
</feature>
<dbReference type="EMBL" id="JBIMSN010000034">
    <property type="protein sequence ID" value="MFH5228695.1"/>
    <property type="molecule type" value="Genomic_DNA"/>
</dbReference>
<evidence type="ECO:0000313" key="11">
    <source>
        <dbReference type="Proteomes" id="UP001609175"/>
    </source>
</evidence>
<dbReference type="Pfam" id="PF00892">
    <property type="entry name" value="EamA"/>
    <property type="match status" value="2"/>
</dbReference>
<evidence type="ECO:0000313" key="8">
    <source>
        <dbReference type="EMBL" id="MFH5208897.1"/>
    </source>
</evidence>
<dbReference type="Proteomes" id="UP001609176">
    <property type="component" value="Unassembled WGS sequence"/>
</dbReference>
<keyword evidence="3 6" id="KW-0812">Transmembrane</keyword>
<comment type="similarity">
    <text evidence="2">Belongs to the EamA transporter family.</text>
</comment>
<dbReference type="PANTHER" id="PTHR32322:SF2">
    <property type="entry name" value="EAMA DOMAIN-CONTAINING PROTEIN"/>
    <property type="match status" value="1"/>
</dbReference>
<comment type="subcellular location">
    <subcellularLocation>
        <location evidence="1">Membrane</location>
        <topology evidence="1">Multi-pass membrane protein</topology>
    </subcellularLocation>
</comment>
<feature type="transmembrane region" description="Helical" evidence="6">
    <location>
        <begin position="155"/>
        <end position="175"/>
    </location>
</feature>
<accession>A0ABW7K3W6</accession>
<evidence type="ECO:0000256" key="4">
    <source>
        <dbReference type="ARBA" id="ARBA00022989"/>
    </source>
</evidence>
<reference evidence="11 12" key="1">
    <citation type="submission" date="2024-10" db="EMBL/GenBank/DDBJ databases">
        <authorList>
            <person name="Riesco R."/>
        </authorList>
    </citation>
    <scope>NUCLEOTIDE SEQUENCE [LARGE SCALE GENOMIC DNA]</scope>
    <source>
        <strain evidence="10 12">NCIMB 15448</strain>
        <strain evidence="8 11">NCIMB 15449</strain>
        <strain evidence="9 13">NCIMB 15450</strain>
    </source>
</reference>
<evidence type="ECO:0000313" key="13">
    <source>
        <dbReference type="Proteomes" id="UP001609219"/>
    </source>
</evidence>
<dbReference type="EMBL" id="JBIMSO010000046">
    <property type="protein sequence ID" value="MFH5208897.1"/>
    <property type="molecule type" value="Genomic_DNA"/>
</dbReference>
<feature type="transmembrane region" description="Helical" evidence="6">
    <location>
        <begin position="73"/>
        <end position="92"/>
    </location>
</feature>
<evidence type="ECO:0000256" key="3">
    <source>
        <dbReference type="ARBA" id="ARBA00022692"/>
    </source>
</evidence>
<evidence type="ECO:0000256" key="6">
    <source>
        <dbReference type="SAM" id="Phobius"/>
    </source>
</evidence>
<feature type="domain" description="EamA" evidence="7">
    <location>
        <begin position="10"/>
        <end position="144"/>
    </location>
</feature>
<dbReference type="SUPFAM" id="SSF103481">
    <property type="entry name" value="Multidrug resistance efflux transporter EmrE"/>
    <property type="match status" value="2"/>
</dbReference>
<evidence type="ECO:0000313" key="10">
    <source>
        <dbReference type="EMBL" id="MFH5242730.1"/>
    </source>
</evidence>
<feature type="transmembrane region" description="Helical" evidence="6">
    <location>
        <begin position="43"/>
        <end position="61"/>
    </location>
</feature>
<feature type="transmembrane region" description="Helical" evidence="6">
    <location>
        <begin position="12"/>
        <end position="31"/>
    </location>
</feature>
<evidence type="ECO:0000256" key="1">
    <source>
        <dbReference type="ARBA" id="ARBA00004141"/>
    </source>
</evidence>
<evidence type="ECO:0000313" key="12">
    <source>
        <dbReference type="Proteomes" id="UP001609176"/>
    </source>
</evidence>
<feature type="transmembrane region" description="Helical" evidence="6">
    <location>
        <begin position="182"/>
        <end position="204"/>
    </location>
</feature>
<evidence type="ECO:0000256" key="5">
    <source>
        <dbReference type="ARBA" id="ARBA00023136"/>
    </source>
</evidence>
<feature type="transmembrane region" description="Helical" evidence="6">
    <location>
        <begin position="282"/>
        <end position="301"/>
    </location>
</feature>
<keyword evidence="4 6" id="KW-1133">Transmembrane helix</keyword>
<organism evidence="9 13">
    <name type="scientific">Antrihabitans spumae</name>
    <dbReference type="NCBI Taxonomy" id="3373370"/>
    <lineage>
        <taxon>Bacteria</taxon>
        <taxon>Bacillati</taxon>
        <taxon>Actinomycetota</taxon>
        <taxon>Actinomycetes</taxon>
        <taxon>Mycobacteriales</taxon>
        <taxon>Nocardiaceae</taxon>
        <taxon>Antrihabitans</taxon>
    </lineage>
</organism>
<keyword evidence="5 6" id="KW-0472">Membrane</keyword>
<dbReference type="InterPro" id="IPR000620">
    <property type="entry name" value="EamA_dom"/>
</dbReference>
<proteinExistence type="inferred from homology"/>
<comment type="caution">
    <text evidence="9">The sequence shown here is derived from an EMBL/GenBank/DDBJ whole genome shotgun (WGS) entry which is preliminary data.</text>
</comment>
<feature type="transmembrane region" description="Helical" evidence="6">
    <location>
        <begin position="224"/>
        <end position="244"/>
    </location>
</feature>
<dbReference type="InterPro" id="IPR050638">
    <property type="entry name" value="AA-Vitamin_Transporters"/>
</dbReference>
<dbReference type="Proteomes" id="UP001609175">
    <property type="component" value="Unassembled WGS sequence"/>
</dbReference>
<evidence type="ECO:0000256" key="2">
    <source>
        <dbReference type="ARBA" id="ARBA00007362"/>
    </source>
</evidence>
<sequence length="339" mass="35112">MSVDAHRMRTGIWLMILSGITFGLSGSFATALMDNGWSPGGTLVVRLTGAAVITLAIAAIVDRRGLLDAPRHFRTVSVYGIVAVAGVQATFFLSMQHLSVGVTLMIQFLAPIVVIAWEWLVRKRPASTLTIIGTVVALVGAAAVIDVFGGLRLSLVGLGWAALSMLGNACFFLLSERTSDSLAPIVLLASGLTVAAATAGILIATRIMSATFATDSVDLAGQQLPWYVPLFLLITVSTVLAYVFGVAGGSRIGSTLMSLVLLSEVLFASVFAWLLIDQSITVVQMLGGAAIVGGVAIARLGGAGAAIQADLPVVRDENQLDAAAANGTDECDRSADRVG</sequence>
<feature type="transmembrane region" description="Helical" evidence="6">
    <location>
        <begin position="98"/>
        <end position="117"/>
    </location>
</feature>
<name>A0ABW7K3W6_9NOCA</name>
<keyword evidence="13" id="KW-1185">Reference proteome</keyword>
<protein>
    <submittedName>
        <fullName evidence="9">EamA family transporter</fullName>
    </submittedName>
</protein>
<dbReference type="PANTHER" id="PTHR32322">
    <property type="entry name" value="INNER MEMBRANE TRANSPORTER"/>
    <property type="match status" value="1"/>
</dbReference>
<dbReference type="Proteomes" id="UP001609219">
    <property type="component" value="Unassembled WGS sequence"/>
</dbReference>